<feature type="region of interest" description="Disordered" evidence="2">
    <location>
        <begin position="201"/>
        <end position="233"/>
    </location>
</feature>
<evidence type="ECO:0000313" key="3">
    <source>
        <dbReference type="EMBL" id="KAA0200549.1"/>
    </source>
</evidence>
<proteinExistence type="predicted"/>
<evidence type="ECO:0000256" key="2">
    <source>
        <dbReference type="SAM" id="MobiDB-lite"/>
    </source>
</evidence>
<dbReference type="InterPro" id="IPR036770">
    <property type="entry name" value="Ankyrin_rpt-contain_sf"/>
</dbReference>
<gene>
    <name evidence="3" type="ORF">FBUS_07671</name>
</gene>
<sequence length="233" mass="24786">MAQTDLKSRVVVSQAPVKRLPSITGTNNASVQRTNHLGETALHHGVRHGCLDALRLLLQAGGLPTPMLLFTNKADQTALKLAEQLAATAAVDNELFKSCAELLRLAENVFASKSGTDPAGSVCSLFPNSEANERVLAARSSLMEAVDQLQSVDWGLTDSVSKPRLSSTCRRTASVANSDLGVTFALGGFSRHSPITGWLINHPSKGTASGNSEHPIRDGHHSTQGKLVHRDSH</sequence>
<dbReference type="InterPro" id="IPR002110">
    <property type="entry name" value="Ankyrin_rpt"/>
</dbReference>
<feature type="repeat" description="ANK" evidence="1">
    <location>
        <begin position="37"/>
        <end position="61"/>
    </location>
</feature>
<dbReference type="AlphaFoldDB" id="A0A8E0S6G6"/>
<accession>A0A8E0S6G6</accession>
<dbReference type="PROSITE" id="PS50297">
    <property type="entry name" value="ANK_REP_REGION"/>
    <property type="match status" value="1"/>
</dbReference>
<keyword evidence="4" id="KW-1185">Reference proteome</keyword>
<comment type="caution">
    <text evidence="3">The sequence shown here is derived from an EMBL/GenBank/DDBJ whole genome shotgun (WGS) entry which is preliminary data.</text>
</comment>
<dbReference type="OrthoDB" id="435430at2759"/>
<evidence type="ECO:0000313" key="4">
    <source>
        <dbReference type="Proteomes" id="UP000728185"/>
    </source>
</evidence>
<name>A0A8E0S6G6_9TREM</name>
<dbReference type="SUPFAM" id="SSF48403">
    <property type="entry name" value="Ankyrin repeat"/>
    <property type="match status" value="1"/>
</dbReference>
<dbReference type="Proteomes" id="UP000728185">
    <property type="component" value="Unassembled WGS sequence"/>
</dbReference>
<dbReference type="EMBL" id="LUCM01000425">
    <property type="protein sequence ID" value="KAA0200549.1"/>
    <property type="molecule type" value="Genomic_DNA"/>
</dbReference>
<reference evidence="3" key="1">
    <citation type="submission" date="2019-05" db="EMBL/GenBank/DDBJ databases">
        <title>Annotation for the trematode Fasciolopsis buski.</title>
        <authorList>
            <person name="Choi Y.-J."/>
        </authorList>
    </citation>
    <scope>NUCLEOTIDE SEQUENCE</scope>
    <source>
        <strain evidence="3">HT</strain>
        <tissue evidence="3">Whole worm</tissue>
    </source>
</reference>
<protein>
    <submittedName>
        <fullName evidence="3">Uncharacterized protein</fullName>
    </submittedName>
</protein>
<evidence type="ECO:0000256" key="1">
    <source>
        <dbReference type="PROSITE-ProRule" id="PRU00023"/>
    </source>
</evidence>
<keyword evidence="1" id="KW-0040">ANK repeat</keyword>
<organism evidence="3 4">
    <name type="scientific">Fasciolopsis buskii</name>
    <dbReference type="NCBI Taxonomy" id="27845"/>
    <lineage>
        <taxon>Eukaryota</taxon>
        <taxon>Metazoa</taxon>
        <taxon>Spiralia</taxon>
        <taxon>Lophotrochozoa</taxon>
        <taxon>Platyhelminthes</taxon>
        <taxon>Trematoda</taxon>
        <taxon>Digenea</taxon>
        <taxon>Plagiorchiida</taxon>
        <taxon>Echinostomata</taxon>
        <taxon>Echinostomatoidea</taxon>
        <taxon>Fasciolidae</taxon>
        <taxon>Fasciolopsis</taxon>
    </lineage>
</organism>
<dbReference type="Gene3D" id="1.25.40.20">
    <property type="entry name" value="Ankyrin repeat-containing domain"/>
    <property type="match status" value="1"/>
</dbReference>
<dbReference type="PROSITE" id="PS50088">
    <property type="entry name" value="ANK_REPEAT"/>
    <property type="match status" value="1"/>
</dbReference>